<name>U6RG48_9BACT</name>
<dbReference type="Gene3D" id="3.40.50.1820">
    <property type="entry name" value="alpha/beta hydrolase"/>
    <property type="match status" value="2"/>
</dbReference>
<dbReference type="Proteomes" id="UP000017831">
    <property type="component" value="Unassembled WGS sequence"/>
</dbReference>
<dbReference type="PATRIC" id="fig|1121098.3.peg.2704"/>
<sequence>MPISLFYQKRIMKHTISLFIWTVCILLLPLEFIHAENNPTELLKKLQSLPGITDIKPLESNAYPEKYVLFIEQLLDPKHPEAGSFKQRIILGHIGFDRPTILVTEGYAATYALAPRYQEELSKRLNANLVFVEYRYFDASMPDPCNWDYLTVENSLYDLHHVTTTFKQLYPQKWISTGISKGGQTTMFYRAYFPDDVDFSVPYVAPLNKSLEDGRHEPFIAETVSTAQNREKVKEFQLEVLKRKAELLPMFERYCLNKGYTFRVPITEIYDFNVLEYSFALWQWGTSVTKIPSPKADNQTIFNHFIAICEPDYFSEQSPYPSFNVQAAKELGYYGYDTKPFEKYLTIKSSKNYMYRVMLPADLQHLSFDDTLYKKTVKFLKENDPKMIYIYGGDDPWTASGVTWLEEKENIKVYTLPGGSHRTRIGSFDKKTQEEIMTLINRWLKE</sequence>
<comment type="caution">
    <text evidence="4">The sequence shown here is derived from an EMBL/GenBank/DDBJ whole genome shotgun (WGS) entry which is preliminary data.</text>
</comment>
<dbReference type="HOGENOM" id="CLU_039283_0_0_10"/>
<protein>
    <recommendedName>
        <fullName evidence="6">PS-10 peptidase S37</fullName>
    </recommendedName>
</protein>
<evidence type="ECO:0000313" key="5">
    <source>
        <dbReference type="Proteomes" id="UP000017831"/>
    </source>
</evidence>
<proteinExistence type="predicted"/>
<evidence type="ECO:0000313" key="4">
    <source>
        <dbReference type="EMBL" id="EOA54193.1"/>
    </source>
</evidence>
<dbReference type="eggNOG" id="COG1073">
    <property type="taxonomic scope" value="Bacteria"/>
</dbReference>
<dbReference type="ESTHER" id="9bace-u6rg48">
    <property type="family name" value="Peptidase_S37"/>
</dbReference>
<reference evidence="4 5" key="1">
    <citation type="submission" date="2013-04" db="EMBL/GenBank/DDBJ databases">
        <title>The Genome Sequence of Bacteroides massiliensis DSM 17679.</title>
        <authorList>
            <consortium name="The Broad Institute Genomics Platform"/>
            <person name="Earl A."/>
            <person name="Ward D."/>
            <person name="Feldgarden M."/>
            <person name="Gevers D."/>
            <person name="Martens E."/>
            <person name="Fenner L."/>
            <person name="Roux V."/>
            <person name="Mallet M.N."/>
            <person name="Raoult D."/>
            <person name="Walker B."/>
            <person name="Young S."/>
            <person name="Zeng Q."/>
            <person name="Gargeya S."/>
            <person name="Fitzgerald M."/>
            <person name="Haas B."/>
            <person name="Abouelleil A."/>
            <person name="Allen A.W."/>
            <person name="Alvarado L."/>
            <person name="Arachchi H.M."/>
            <person name="Berlin A.M."/>
            <person name="Chapman S.B."/>
            <person name="Gainer-Dewar J."/>
            <person name="Goldberg J."/>
            <person name="Griggs A."/>
            <person name="Gujja S."/>
            <person name="Hansen M."/>
            <person name="Howarth C."/>
            <person name="Imamovic A."/>
            <person name="Ireland A."/>
            <person name="Larimer J."/>
            <person name="McCowan C."/>
            <person name="Murphy C."/>
            <person name="Pearson M."/>
            <person name="Poon T.W."/>
            <person name="Priest M."/>
            <person name="Roberts A."/>
            <person name="Saif S."/>
            <person name="Shea T."/>
            <person name="Sisk P."/>
            <person name="Sykes S."/>
            <person name="Wortman J."/>
            <person name="Nusbaum C."/>
            <person name="Birren B."/>
        </authorList>
    </citation>
    <scope>NUCLEOTIDE SEQUENCE [LARGE SCALE GENOMIC DNA]</scope>
    <source>
        <strain evidence="5">B84634 / Timone 84634 / DSM 17679 / JCM 13223</strain>
    </source>
</reference>
<dbReference type="GO" id="GO:0008239">
    <property type="term" value="F:dipeptidyl-peptidase activity"/>
    <property type="evidence" value="ECO:0007669"/>
    <property type="project" value="TreeGrafter"/>
</dbReference>
<evidence type="ECO:0000256" key="1">
    <source>
        <dbReference type="ARBA" id="ARBA00022670"/>
    </source>
</evidence>
<evidence type="ECO:0000256" key="2">
    <source>
        <dbReference type="ARBA" id="ARBA00022729"/>
    </source>
</evidence>
<organism evidence="4 5">
    <name type="scientific">Phocaeicola massiliensis B84634 = Timone 84634 = DSM 17679 = JCM 13223</name>
    <dbReference type="NCBI Taxonomy" id="1121098"/>
    <lineage>
        <taxon>Bacteria</taxon>
        <taxon>Pseudomonadati</taxon>
        <taxon>Bacteroidota</taxon>
        <taxon>Bacteroidia</taxon>
        <taxon>Bacteroidales</taxon>
        <taxon>Bacteroidaceae</taxon>
        <taxon>Phocaeicola</taxon>
    </lineage>
</organism>
<dbReference type="STRING" id="1121098.HMPREF1534_02672"/>
<dbReference type="SUPFAM" id="SSF53474">
    <property type="entry name" value="alpha/beta-Hydrolases"/>
    <property type="match status" value="1"/>
</dbReference>
<dbReference type="AlphaFoldDB" id="U6RG48"/>
<accession>U6RG48</accession>
<evidence type="ECO:0008006" key="6">
    <source>
        <dbReference type="Google" id="ProtNLM"/>
    </source>
</evidence>
<dbReference type="EMBL" id="AQHY01000028">
    <property type="protein sequence ID" value="EOA54193.1"/>
    <property type="molecule type" value="Genomic_DNA"/>
</dbReference>
<dbReference type="PANTHER" id="PTHR11010">
    <property type="entry name" value="PROTEASE S28 PRO-X CARBOXYPEPTIDASE-RELATED"/>
    <property type="match status" value="1"/>
</dbReference>
<evidence type="ECO:0000256" key="3">
    <source>
        <dbReference type="ARBA" id="ARBA00022801"/>
    </source>
</evidence>
<gene>
    <name evidence="4" type="ORF">HMPREF1534_02672</name>
</gene>
<keyword evidence="2" id="KW-0732">Signal</keyword>
<keyword evidence="1" id="KW-0645">Protease</keyword>
<dbReference type="GO" id="GO:0006508">
    <property type="term" value="P:proteolysis"/>
    <property type="evidence" value="ECO:0007669"/>
    <property type="project" value="UniProtKB-KW"/>
</dbReference>
<dbReference type="Pfam" id="PF05576">
    <property type="entry name" value="Peptidase_S37"/>
    <property type="match status" value="1"/>
</dbReference>
<dbReference type="InterPro" id="IPR029058">
    <property type="entry name" value="AB_hydrolase_fold"/>
</dbReference>
<dbReference type="PANTHER" id="PTHR11010:SF38">
    <property type="entry name" value="LYSOSOMAL PRO-X CARBOXYPEPTIDASE"/>
    <property type="match status" value="1"/>
</dbReference>
<keyword evidence="3" id="KW-0378">Hydrolase</keyword>
<keyword evidence="5" id="KW-1185">Reference proteome</keyword>
<dbReference type="InterPro" id="IPR008761">
    <property type="entry name" value="Peptidase_S37"/>
</dbReference>